<dbReference type="OrthoDB" id="1919336at2759"/>
<feature type="compositionally biased region" description="Low complexity" evidence="4">
    <location>
        <begin position="364"/>
        <end position="378"/>
    </location>
</feature>
<accession>A0A4Y9YIU3</accession>
<feature type="compositionally biased region" description="Basic residues" evidence="4">
    <location>
        <begin position="147"/>
        <end position="158"/>
    </location>
</feature>
<feature type="compositionally biased region" description="Basic and acidic residues" evidence="4">
    <location>
        <begin position="26"/>
        <end position="36"/>
    </location>
</feature>
<feature type="region of interest" description="Disordered" evidence="4">
    <location>
        <begin position="451"/>
        <end position="483"/>
    </location>
</feature>
<evidence type="ECO:0000256" key="2">
    <source>
        <dbReference type="ARBA" id="ARBA00023163"/>
    </source>
</evidence>
<proteinExistence type="predicted"/>
<dbReference type="STRING" id="205917.A0A4Y9YIU3"/>
<evidence type="ECO:0000256" key="3">
    <source>
        <dbReference type="PROSITE-ProRule" id="PRU00267"/>
    </source>
</evidence>
<evidence type="ECO:0000259" key="5">
    <source>
        <dbReference type="PROSITE" id="PS50118"/>
    </source>
</evidence>
<feature type="domain" description="HMG box" evidence="5">
    <location>
        <begin position="77"/>
        <end position="145"/>
    </location>
</feature>
<feature type="non-terminal residue" evidence="6">
    <location>
        <position position="483"/>
    </location>
</feature>
<dbReference type="InterPro" id="IPR009071">
    <property type="entry name" value="HMG_box_dom"/>
</dbReference>
<dbReference type="PANTHER" id="PTHR10270">
    <property type="entry name" value="SOX TRANSCRIPTION FACTOR"/>
    <property type="match status" value="1"/>
</dbReference>
<dbReference type="EMBL" id="SEOQ01000480">
    <property type="protein sequence ID" value="TFY62072.1"/>
    <property type="molecule type" value="Genomic_DNA"/>
</dbReference>
<feature type="compositionally biased region" description="Polar residues" evidence="4">
    <location>
        <begin position="228"/>
        <end position="255"/>
    </location>
</feature>
<dbReference type="PROSITE" id="PS50118">
    <property type="entry name" value="HMG_BOX_2"/>
    <property type="match status" value="1"/>
</dbReference>
<dbReference type="InterPro" id="IPR050140">
    <property type="entry name" value="SRY-related_HMG-box_TF-like"/>
</dbReference>
<dbReference type="SMART" id="SM00398">
    <property type="entry name" value="HMG"/>
    <property type="match status" value="1"/>
</dbReference>
<dbReference type="GO" id="GO:0005634">
    <property type="term" value="C:nucleus"/>
    <property type="evidence" value="ECO:0007669"/>
    <property type="project" value="UniProtKB-UniRule"/>
</dbReference>
<evidence type="ECO:0000313" key="6">
    <source>
        <dbReference type="EMBL" id="TFY62072.1"/>
    </source>
</evidence>
<protein>
    <recommendedName>
        <fullName evidence="5">HMG box domain-containing protein</fullName>
    </recommendedName>
</protein>
<feature type="region of interest" description="Disordered" evidence="4">
    <location>
        <begin position="314"/>
        <end position="382"/>
    </location>
</feature>
<dbReference type="GO" id="GO:0001228">
    <property type="term" value="F:DNA-binding transcription activator activity, RNA polymerase II-specific"/>
    <property type="evidence" value="ECO:0007669"/>
    <property type="project" value="TreeGrafter"/>
</dbReference>
<feature type="compositionally biased region" description="Low complexity" evidence="4">
    <location>
        <begin position="263"/>
        <end position="277"/>
    </location>
</feature>
<feature type="DNA-binding region" description="HMG box" evidence="3">
    <location>
        <begin position="77"/>
        <end position="145"/>
    </location>
</feature>
<evidence type="ECO:0000256" key="1">
    <source>
        <dbReference type="ARBA" id="ARBA00023125"/>
    </source>
</evidence>
<reference evidence="6 7" key="1">
    <citation type="submission" date="2019-02" db="EMBL/GenBank/DDBJ databases">
        <title>Genome sequencing of the rare red list fungi Dentipellis fragilis.</title>
        <authorList>
            <person name="Buettner E."/>
            <person name="Kellner H."/>
        </authorList>
    </citation>
    <scope>NUCLEOTIDE SEQUENCE [LARGE SCALE GENOMIC DNA]</scope>
    <source>
        <strain evidence="6 7">DSM 105465</strain>
    </source>
</reference>
<dbReference type="GO" id="GO:0030154">
    <property type="term" value="P:cell differentiation"/>
    <property type="evidence" value="ECO:0007669"/>
    <property type="project" value="TreeGrafter"/>
</dbReference>
<feature type="compositionally biased region" description="Low complexity" evidence="4">
    <location>
        <begin position="37"/>
        <end position="46"/>
    </location>
</feature>
<dbReference type="Gene3D" id="1.10.30.10">
    <property type="entry name" value="High mobility group box domain"/>
    <property type="match status" value="1"/>
</dbReference>
<keyword evidence="7" id="KW-1185">Reference proteome</keyword>
<evidence type="ECO:0000256" key="4">
    <source>
        <dbReference type="SAM" id="MobiDB-lite"/>
    </source>
</evidence>
<dbReference type="AlphaFoldDB" id="A0A4Y9YIU3"/>
<dbReference type="Pfam" id="PF00505">
    <property type="entry name" value="HMG_box"/>
    <property type="match status" value="1"/>
</dbReference>
<dbReference type="InterPro" id="IPR036910">
    <property type="entry name" value="HMG_box_dom_sf"/>
</dbReference>
<dbReference type="SUPFAM" id="SSF47095">
    <property type="entry name" value="HMG-box"/>
    <property type="match status" value="1"/>
</dbReference>
<feature type="region of interest" description="Disordered" evidence="4">
    <location>
        <begin position="141"/>
        <end position="290"/>
    </location>
</feature>
<evidence type="ECO:0000313" key="7">
    <source>
        <dbReference type="Proteomes" id="UP000298327"/>
    </source>
</evidence>
<comment type="caution">
    <text evidence="6">The sequence shown here is derived from an EMBL/GenBank/DDBJ whole genome shotgun (WGS) entry which is preliminary data.</text>
</comment>
<dbReference type="PANTHER" id="PTHR10270:SF161">
    <property type="entry name" value="SEX-DETERMINING REGION Y PROTEIN"/>
    <property type="match status" value="1"/>
</dbReference>
<keyword evidence="3" id="KW-0539">Nucleus</keyword>
<gene>
    <name evidence="6" type="ORF">EVG20_g6837</name>
</gene>
<dbReference type="GO" id="GO:0000978">
    <property type="term" value="F:RNA polymerase II cis-regulatory region sequence-specific DNA binding"/>
    <property type="evidence" value="ECO:0007669"/>
    <property type="project" value="TreeGrafter"/>
</dbReference>
<dbReference type="Proteomes" id="UP000298327">
    <property type="component" value="Unassembled WGS sequence"/>
</dbReference>
<name>A0A4Y9YIU3_9AGAM</name>
<organism evidence="6 7">
    <name type="scientific">Dentipellis fragilis</name>
    <dbReference type="NCBI Taxonomy" id="205917"/>
    <lineage>
        <taxon>Eukaryota</taxon>
        <taxon>Fungi</taxon>
        <taxon>Dikarya</taxon>
        <taxon>Basidiomycota</taxon>
        <taxon>Agaricomycotina</taxon>
        <taxon>Agaricomycetes</taxon>
        <taxon>Russulales</taxon>
        <taxon>Hericiaceae</taxon>
        <taxon>Dentipellis</taxon>
    </lineage>
</organism>
<feature type="region of interest" description="Disordered" evidence="4">
    <location>
        <begin position="1"/>
        <end position="63"/>
    </location>
</feature>
<keyword evidence="1 3" id="KW-0238">DNA-binding</keyword>
<sequence>MSRFDMAVAQHGPDSPENAVFVPTVPDERHAHERDGSLSSSEDSLGYPHYAQSSKTESDTAEDTQLTAQTLNNDGTPKRPMNAFMIFARRRRPQVSAENQMMRTGEISKILSKEWNSMDASDKQFYLNQAKRLKETFNTKYPDYVYRRRPNNSRRKRRSDATLNPPHNPSPSGDTGDDVSGFQDYEYPTAGNGDEAAYSSQREFAASRSGHHPGALGYDGSAGLQHPHGTTASYSYPISELPSNHFSPSRVSQISPLHHRSPSDVSSSLSSLTSHSHPYGSRLSLPDNHLPPASAYSSDSMGDYGFWNGAEGLGRGSRGRSSSSSAWPLIPPLNAGGARDRALGPGPSGMKHDMYSPPPHRPWSTATSHTSSSASSTSPQLSAHRYHPISSSFFASEDPAVDSYRPSVSTTPNPGHADAFSSSVRLHEHASYGSRGAGAIKYDHVSFLSQTTSRIGGSPYPHGSQEDLRPLLHHSRSSTLPHP</sequence>
<keyword evidence="2" id="KW-0804">Transcription</keyword>